<gene>
    <name evidence="5" type="ORF">SAMN02982927_01092</name>
</gene>
<dbReference type="PROSITE" id="PS50949">
    <property type="entry name" value="HTH_GNTR"/>
    <property type="match status" value="1"/>
</dbReference>
<dbReference type="Pfam" id="PF00392">
    <property type="entry name" value="GntR"/>
    <property type="match status" value="1"/>
</dbReference>
<dbReference type="SMART" id="SM00345">
    <property type="entry name" value="HTH_GNTR"/>
    <property type="match status" value="1"/>
</dbReference>
<accession>A0A1I2QCC4</accession>
<dbReference type="AlphaFoldDB" id="A0A1I2QCC4"/>
<evidence type="ECO:0000256" key="2">
    <source>
        <dbReference type="ARBA" id="ARBA00023125"/>
    </source>
</evidence>
<evidence type="ECO:0000259" key="4">
    <source>
        <dbReference type="PROSITE" id="PS50949"/>
    </source>
</evidence>
<name>A0A1I2QCC4_9BACL</name>
<protein>
    <submittedName>
        <fullName evidence="5">GntR family transcriptional regulator</fullName>
    </submittedName>
</protein>
<keyword evidence="1" id="KW-0805">Transcription regulation</keyword>
<dbReference type="InterPro" id="IPR036388">
    <property type="entry name" value="WH-like_DNA-bd_sf"/>
</dbReference>
<dbReference type="STRING" id="269670.SAMN02982927_01092"/>
<evidence type="ECO:0000313" key="6">
    <source>
        <dbReference type="Proteomes" id="UP000198752"/>
    </source>
</evidence>
<evidence type="ECO:0000313" key="5">
    <source>
        <dbReference type="EMBL" id="SFG23927.1"/>
    </source>
</evidence>
<organism evidence="5 6">
    <name type="scientific">Sporolactobacillus nakayamae</name>
    <dbReference type="NCBI Taxonomy" id="269670"/>
    <lineage>
        <taxon>Bacteria</taxon>
        <taxon>Bacillati</taxon>
        <taxon>Bacillota</taxon>
        <taxon>Bacilli</taxon>
        <taxon>Bacillales</taxon>
        <taxon>Sporolactobacillaceae</taxon>
        <taxon>Sporolactobacillus</taxon>
    </lineage>
</organism>
<dbReference type="InterPro" id="IPR036390">
    <property type="entry name" value="WH_DNA-bd_sf"/>
</dbReference>
<dbReference type="OrthoDB" id="362473at2"/>
<feature type="domain" description="HTH gntR-type" evidence="4">
    <location>
        <begin position="9"/>
        <end position="77"/>
    </location>
</feature>
<sequence>MAQPFNPSVPIYLQLCERIKNKIVRGELGMGTRLPSVRDLAIDSGVNPNTVQRTYHELEESGIVEKKRGQGTFVTENSVVIRRMREDLKISHIKLFVTEMREMGYSETEMLDGLNDYLAQKEENE</sequence>
<dbReference type="GO" id="GO:0003677">
    <property type="term" value="F:DNA binding"/>
    <property type="evidence" value="ECO:0007669"/>
    <property type="project" value="UniProtKB-KW"/>
</dbReference>
<dbReference type="InterPro" id="IPR000524">
    <property type="entry name" value="Tscrpt_reg_HTH_GntR"/>
</dbReference>
<dbReference type="EMBL" id="FOOY01000006">
    <property type="protein sequence ID" value="SFG23927.1"/>
    <property type="molecule type" value="Genomic_DNA"/>
</dbReference>
<dbReference type="CDD" id="cd07377">
    <property type="entry name" value="WHTH_GntR"/>
    <property type="match status" value="1"/>
</dbReference>
<evidence type="ECO:0000256" key="3">
    <source>
        <dbReference type="ARBA" id="ARBA00023163"/>
    </source>
</evidence>
<dbReference type="GO" id="GO:0003700">
    <property type="term" value="F:DNA-binding transcription factor activity"/>
    <property type="evidence" value="ECO:0007669"/>
    <property type="project" value="InterPro"/>
</dbReference>
<dbReference type="SUPFAM" id="SSF46785">
    <property type="entry name" value="Winged helix' DNA-binding domain"/>
    <property type="match status" value="1"/>
</dbReference>
<keyword evidence="2" id="KW-0238">DNA-binding</keyword>
<dbReference type="Gene3D" id="1.10.10.10">
    <property type="entry name" value="Winged helix-like DNA-binding domain superfamily/Winged helix DNA-binding domain"/>
    <property type="match status" value="1"/>
</dbReference>
<dbReference type="RefSeq" id="WP_093670861.1">
    <property type="nucleotide sequence ID" value="NZ_FOOY01000006.1"/>
</dbReference>
<keyword evidence="6" id="KW-1185">Reference proteome</keyword>
<keyword evidence="3" id="KW-0804">Transcription</keyword>
<dbReference type="Proteomes" id="UP000198752">
    <property type="component" value="Unassembled WGS sequence"/>
</dbReference>
<dbReference type="PANTHER" id="PTHR38445">
    <property type="entry name" value="HTH-TYPE TRANSCRIPTIONAL REPRESSOR YTRA"/>
    <property type="match status" value="1"/>
</dbReference>
<dbReference type="PANTHER" id="PTHR38445:SF6">
    <property type="entry name" value="GNTR-FAMILY TRANSCRIPTIONAL REGULATOR"/>
    <property type="match status" value="1"/>
</dbReference>
<proteinExistence type="predicted"/>
<reference evidence="6" key="1">
    <citation type="submission" date="2016-10" db="EMBL/GenBank/DDBJ databases">
        <authorList>
            <person name="Varghese N."/>
            <person name="Submissions S."/>
        </authorList>
    </citation>
    <scope>NUCLEOTIDE SEQUENCE [LARGE SCALE GENOMIC DNA]</scope>
    <source>
        <strain evidence="6">ATCC 700379</strain>
    </source>
</reference>
<evidence type="ECO:0000256" key="1">
    <source>
        <dbReference type="ARBA" id="ARBA00023015"/>
    </source>
</evidence>